<comment type="similarity">
    <text evidence="2">Belongs to the PPR family. PCMP-H subfamily.</text>
</comment>
<feature type="domain" description="DYW" evidence="8">
    <location>
        <begin position="669"/>
        <end position="761"/>
    </location>
</feature>
<comment type="subcellular location">
    <subcellularLocation>
        <location evidence="1">Mitochondrion</location>
    </subcellularLocation>
</comment>
<feature type="compositionally biased region" description="Polar residues" evidence="7">
    <location>
        <begin position="142"/>
        <end position="155"/>
    </location>
</feature>
<evidence type="ECO:0000256" key="3">
    <source>
        <dbReference type="ARBA" id="ARBA00022737"/>
    </source>
</evidence>
<dbReference type="Proteomes" id="UP000515151">
    <property type="component" value="Chromosome 8"/>
</dbReference>
<feature type="compositionally biased region" description="Polar residues" evidence="7">
    <location>
        <begin position="254"/>
        <end position="264"/>
    </location>
</feature>
<protein>
    <submittedName>
        <fullName evidence="10">Pentatricopeptide repeat-containing protein At4g32450, mitochondrial-like</fullName>
    </submittedName>
</protein>
<evidence type="ECO:0000256" key="1">
    <source>
        <dbReference type="ARBA" id="ARBA00004173"/>
    </source>
</evidence>
<organism evidence="9 10">
    <name type="scientific">Punica granatum</name>
    <name type="common">Pomegranate</name>
    <dbReference type="NCBI Taxonomy" id="22663"/>
    <lineage>
        <taxon>Eukaryota</taxon>
        <taxon>Viridiplantae</taxon>
        <taxon>Streptophyta</taxon>
        <taxon>Embryophyta</taxon>
        <taxon>Tracheophyta</taxon>
        <taxon>Spermatophyta</taxon>
        <taxon>Magnoliopsida</taxon>
        <taxon>eudicotyledons</taxon>
        <taxon>Gunneridae</taxon>
        <taxon>Pentapetalae</taxon>
        <taxon>rosids</taxon>
        <taxon>malvids</taxon>
        <taxon>Myrtales</taxon>
        <taxon>Lythraceae</taxon>
        <taxon>Punica</taxon>
    </lineage>
</organism>
<dbReference type="NCBIfam" id="TIGR00756">
    <property type="entry name" value="PPR"/>
    <property type="match status" value="2"/>
</dbReference>
<dbReference type="AlphaFoldDB" id="A0A6P8ENM4"/>
<dbReference type="OrthoDB" id="1932290at2759"/>
<feature type="compositionally biased region" description="Polar residues" evidence="7">
    <location>
        <begin position="92"/>
        <end position="108"/>
    </location>
</feature>
<dbReference type="Pfam" id="PF01535">
    <property type="entry name" value="PPR"/>
    <property type="match status" value="3"/>
</dbReference>
<feature type="compositionally biased region" description="Polar residues" evidence="7">
    <location>
        <begin position="302"/>
        <end position="350"/>
    </location>
</feature>
<dbReference type="GO" id="GO:0008270">
    <property type="term" value="F:zinc ion binding"/>
    <property type="evidence" value="ECO:0007669"/>
    <property type="project" value="InterPro"/>
</dbReference>
<keyword evidence="3" id="KW-0677">Repeat</keyword>
<feature type="region of interest" description="Disordered" evidence="7">
    <location>
        <begin position="142"/>
        <end position="180"/>
    </location>
</feature>
<dbReference type="InterPro" id="IPR046960">
    <property type="entry name" value="PPR_At4g14850-like_plant"/>
</dbReference>
<dbReference type="PANTHER" id="PTHR47926">
    <property type="entry name" value="PENTATRICOPEPTIDE REPEAT-CONTAINING PROTEIN"/>
    <property type="match status" value="1"/>
</dbReference>
<dbReference type="PANTHER" id="PTHR47926:SF388">
    <property type="entry name" value="DYW DOMAIN-CONTAINING PROTEIN"/>
    <property type="match status" value="1"/>
</dbReference>
<keyword evidence="5" id="KW-0496">Mitochondrion</keyword>
<feature type="repeat" description="PPR" evidence="6">
    <location>
        <begin position="463"/>
        <end position="497"/>
    </location>
</feature>
<evidence type="ECO:0000259" key="8">
    <source>
        <dbReference type="Pfam" id="PF14432"/>
    </source>
</evidence>
<dbReference type="PROSITE" id="PS51375">
    <property type="entry name" value="PPR"/>
    <property type="match status" value="2"/>
</dbReference>
<dbReference type="SUPFAM" id="SSF48452">
    <property type="entry name" value="TPR-like"/>
    <property type="match status" value="1"/>
</dbReference>
<dbReference type="GO" id="GO:0003723">
    <property type="term" value="F:RNA binding"/>
    <property type="evidence" value="ECO:0007669"/>
    <property type="project" value="InterPro"/>
</dbReference>
<evidence type="ECO:0000256" key="2">
    <source>
        <dbReference type="ARBA" id="ARBA00006643"/>
    </source>
</evidence>
<dbReference type="GO" id="GO:0009451">
    <property type="term" value="P:RNA modification"/>
    <property type="evidence" value="ECO:0007669"/>
    <property type="project" value="InterPro"/>
</dbReference>
<dbReference type="FunFam" id="1.25.40.10:FF:000503">
    <property type="entry name" value="Pentatricopeptide repeat-containing protein, mitochondrial"/>
    <property type="match status" value="1"/>
</dbReference>
<evidence type="ECO:0000256" key="6">
    <source>
        <dbReference type="PROSITE-ProRule" id="PRU00708"/>
    </source>
</evidence>
<reference evidence="9" key="1">
    <citation type="journal article" date="2020" name="Plant Biotechnol. J.">
        <title>The pomegranate (Punica granatum L.) draft genome dissects genetic divergence between soft- and hard-seeded cultivars.</title>
        <authorList>
            <person name="Luo X."/>
            <person name="Li H."/>
            <person name="Wu Z."/>
            <person name="Yao W."/>
            <person name="Zhao P."/>
            <person name="Cao D."/>
            <person name="Yu H."/>
            <person name="Li K."/>
            <person name="Poudel K."/>
            <person name="Zhao D."/>
            <person name="Zhang F."/>
            <person name="Xia X."/>
            <person name="Chen L."/>
            <person name="Wang Q."/>
            <person name="Jing D."/>
            <person name="Cao S."/>
        </authorList>
    </citation>
    <scope>NUCLEOTIDE SEQUENCE [LARGE SCALE GENOMIC DNA]</scope>
    <source>
        <strain evidence="9">cv. Tunisia</strain>
    </source>
</reference>
<sequence length="761" mass="83984">MSSKRATLAAAKSLKSISKVCSLDPIKCLSPLRNLSTAAERLDSPSANGYCNDDLPANIQNPDGVCSDYQNSPGDFQQSVSTRSGFGRHSDGQNGNFSGYTSSGSGDNSIGGYRESYGGGDYQNRRAGDNAKFWDQFSSNLQQSSSAVRGQTSMGLEQKPRGFQQNQSRASAGSFENGSPPSAVNVNGYANGYQSGVSTGGFNNRTQPSTVNLSGYADSYQNQNVGHLRHYNDVAKSSNFQSTGQVPSIGHGQSMYSPGNSHGQGFSDASPRPNSFYPQGLPSTLQERVGNHPHNLARPQENIGQSIWNSGNVQDNHNMSQQSPYHGQCQMNPNYTQSGSISPQAVNGSQSKEESSGPESTGYVGSIEEFDVLCREGKVKEVVEVLTLLESNHILLDLPRYVQLMQLCGDNEAIKEAKAVNEHIMRCISPVSVYMYNRILVMYLKCGSIEEAFAVFDKMGERNLTTWDTMIAGLAKNGLGEEAIDIFTKFKEAGFKPDGQMFISVFFACGVVGDAHEGMLHFESLAKDYGIIPSMEHYASVVDMLGRIGHLDEALEFIERMPFQPSIEVWETLLNLCRIHGERELGDRCAEIIGELDPLRLNEQSRSGLVPVNKLEMAKEEEKKKAAKKDILAARSMIHEYRAGDTSHPMTDQLYAQLRRLRVHMKEAGYVPETKCVLHDVDQESKEDALLAHSERLAFSRGLLDTPARSMIRIIKNLRVCPDCHNALKFMSKLVGRKIVMRDAKRFHHFEDGDCSCKDYW</sequence>
<accession>A0A6P8ENM4</accession>
<evidence type="ECO:0000256" key="4">
    <source>
        <dbReference type="ARBA" id="ARBA00022946"/>
    </source>
</evidence>
<dbReference type="RefSeq" id="XP_031407563.1">
    <property type="nucleotide sequence ID" value="XM_031551703.1"/>
</dbReference>
<feature type="region of interest" description="Disordered" evidence="7">
    <location>
        <begin position="238"/>
        <end position="363"/>
    </location>
</feature>
<dbReference type="InterPro" id="IPR011990">
    <property type="entry name" value="TPR-like_helical_dom_sf"/>
</dbReference>
<proteinExistence type="inferred from homology"/>
<dbReference type="InterPro" id="IPR002885">
    <property type="entry name" value="PPR_rpt"/>
</dbReference>
<feature type="region of interest" description="Disordered" evidence="7">
    <location>
        <begin position="67"/>
        <end position="124"/>
    </location>
</feature>
<reference evidence="10" key="2">
    <citation type="submission" date="2025-08" db="UniProtKB">
        <authorList>
            <consortium name="RefSeq"/>
        </authorList>
    </citation>
    <scope>IDENTIFICATION</scope>
    <source>
        <tissue evidence="10">Leaf</tissue>
    </source>
</reference>
<feature type="compositionally biased region" description="Polar residues" evidence="7">
    <location>
        <begin position="163"/>
        <end position="180"/>
    </location>
</feature>
<keyword evidence="4" id="KW-0809">Transit peptide</keyword>
<dbReference type="GO" id="GO:0005739">
    <property type="term" value="C:mitochondrion"/>
    <property type="evidence" value="ECO:0007669"/>
    <property type="project" value="UniProtKB-SubCell"/>
</dbReference>
<evidence type="ECO:0000313" key="9">
    <source>
        <dbReference type="Proteomes" id="UP000515151"/>
    </source>
</evidence>
<feature type="compositionally biased region" description="Polar residues" evidence="7">
    <location>
        <begin position="68"/>
        <end position="84"/>
    </location>
</feature>
<dbReference type="GeneID" id="116215893"/>
<evidence type="ECO:0000256" key="5">
    <source>
        <dbReference type="ARBA" id="ARBA00023128"/>
    </source>
</evidence>
<name>A0A6P8ENM4_PUNGR</name>
<keyword evidence="9" id="KW-1185">Reference proteome</keyword>
<dbReference type="Gene3D" id="1.25.40.10">
    <property type="entry name" value="Tetratricopeptide repeat domain"/>
    <property type="match status" value="2"/>
</dbReference>
<gene>
    <name evidence="10" type="primary">LOC116215893</name>
</gene>
<feature type="repeat" description="PPR" evidence="6">
    <location>
        <begin position="432"/>
        <end position="462"/>
    </location>
</feature>
<dbReference type="InterPro" id="IPR032867">
    <property type="entry name" value="DYW_dom"/>
</dbReference>
<evidence type="ECO:0000313" key="10">
    <source>
        <dbReference type="RefSeq" id="XP_031407563.1"/>
    </source>
</evidence>
<dbReference type="Pfam" id="PF14432">
    <property type="entry name" value="DYW_deaminase"/>
    <property type="match status" value="1"/>
</dbReference>
<evidence type="ECO:0000256" key="7">
    <source>
        <dbReference type="SAM" id="MobiDB-lite"/>
    </source>
</evidence>
<feature type="compositionally biased region" description="Polar residues" evidence="7">
    <location>
        <begin position="272"/>
        <end position="286"/>
    </location>
</feature>